<dbReference type="PANTHER" id="PTHR37563">
    <property type="entry name" value="PHYTANOYL-COA DIOXYGENASE FAMILY PROTEIN (AFU_ORTHOLOGUE AFUA_2G03330)"/>
    <property type="match status" value="1"/>
</dbReference>
<dbReference type="InterPro" id="IPR051961">
    <property type="entry name" value="Fungal_Metabolite_Diox"/>
</dbReference>
<keyword evidence="3" id="KW-1185">Reference proteome</keyword>
<proteinExistence type="predicted"/>
<organism evidence="2 3">
    <name type="scientific">Pelagomonas calceolata</name>
    <dbReference type="NCBI Taxonomy" id="35677"/>
    <lineage>
        <taxon>Eukaryota</taxon>
        <taxon>Sar</taxon>
        <taxon>Stramenopiles</taxon>
        <taxon>Ochrophyta</taxon>
        <taxon>Pelagophyceae</taxon>
        <taxon>Pelagomonadales</taxon>
        <taxon>Pelagomonadaceae</taxon>
        <taxon>Pelagomonas</taxon>
    </lineage>
</organism>
<accession>A0A8J2SD81</accession>
<sequence>MHRLALLLGTALALAPAPRRAVVYRGEEDIDVDAVAASLQSRGLEPDVVDVDRLAAALAQPDVAAIYAGRYASHEALDALDQTKPLYRYEKSAGAFKLDRRCEASDAPKWVSLEVESEEKCLERNGWNFLTPEEPATWGAPPCLDVEEFVVDKDASSIRDAVIEHGVAFVRDMVDKETLARCAAVVDDRWAAVEAALGAKTPPLLLNGIDRFEFNEIVHRSDGRFDMKVPDEVRKFLDSAPWMPAIHKLLGPDCVSLYDSCIISVPGAKTQDMHCDNGHLFPHTDVHIASPHCVTVICPLVDVDADNGPTEFWPGSHYESVAKELFEERARTGAHIPSKSSLQLAGSVGDAILFDTRTVHRGMANSGTAKRPILYIAYARPWYTEGTKNFPDETLLS</sequence>
<gene>
    <name evidence="2" type="ORF">PECAL_2P28430</name>
</gene>
<dbReference type="PANTHER" id="PTHR37563:SF2">
    <property type="entry name" value="PHYTANOYL-COA DIOXYGENASE FAMILY PROTEIN (AFU_ORTHOLOGUE AFUA_2G03330)"/>
    <property type="match status" value="1"/>
</dbReference>
<dbReference type="OrthoDB" id="43629at2759"/>
<evidence type="ECO:0000313" key="2">
    <source>
        <dbReference type="EMBL" id="CAH0369710.1"/>
    </source>
</evidence>
<dbReference type="Pfam" id="PF05721">
    <property type="entry name" value="PhyH"/>
    <property type="match status" value="1"/>
</dbReference>
<evidence type="ECO:0000313" key="3">
    <source>
        <dbReference type="Proteomes" id="UP000789595"/>
    </source>
</evidence>
<dbReference type="EMBL" id="CAKKNE010000002">
    <property type="protein sequence ID" value="CAH0369710.1"/>
    <property type="molecule type" value="Genomic_DNA"/>
</dbReference>
<dbReference type="Gene3D" id="2.60.120.620">
    <property type="entry name" value="q2cbj1_9rhob like domain"/>
    <property type="match status" value="1"/>
</dbReference>
<dbReference type="SUPFAM" id="SSF51197">
    <property type="entry name" value="Clavaminate synthase-like"/>
    <property type="match status" value="1"/>
</dbReference>
<comment type="caution">
    <text evidence="2">The sequence shown here is derived from an EMBL/GenBank/DDBJ whole genome shotgun (WGS) entry which is preliminary data.</text>
</comment>
<dbReference type="Proteomes" id="UP000789595">
    <property type="component" value="Unassembled WGS sequence"/>
</dbReference>
<name>A0A8J2SD81_9STRA</name>
<feature type="chain" id="PRO_5035222945" description="Fe2OG dioxygenase domain-containing protein" evidence="1">
    <location>
        <begin position="22"/>
        <end position="397"/>
    </location>
</feature>
<evidence type="ECO:0008006" key="4">
    <source>
        <dbReference type="Google" id="ProtNLM"/>
    </source>
</evidence>
<feature type="signal peptide" evidence="1">
    <location>
        <begin position="1"/>
        <end position="21"/>
    </location>
</feature>
<reference evidence="2" key="1">
    <citation type="submission" date="2021-11" db="EMBL/GenBank/DDBJ databases">
        <authorList>
            <consortium name="Genoscope - CEA"/>
            <person name="William W."/>
        </authorList>
    </citation>
    <scope>NUCLEOTIDE SEQUENCE</scope>
</reference>
<protein>
    <recommendedName>
        <fullName evidence="4">Fe2OG dioxygenase domain-containing protein</fullName>
    </recommendedName>
</protein>
<keyword evidence="1" id="KW-0732">Signal</keyword>
<dbReference type="InterPro" id="IPR008775">
    <property type="entry name" value="Phytyl_CoA_dOase-like"/>
</dbReference>
<dbReference type="AlphaFoldDB" id="A0A8J2SD81"/>
<evidence type="ECO:0000256" key="1">
    <source>
        <dbReference type="SAM" id="SignalP"/>
    </source>
</evidence>